<accession>A0A9D1JXM4</accession>
<evidence type="ECO:0000313" key="1">
    <source>
        <dbReference type="EMBL" id="HIS74285.1"/>
    </source>
</evidence>
<dbReference type="EMBL" id="DVJQ01000040">
    <property type="protein sequence ID" value="HIS74285.1"/>
    <property type="molecule type" value="Genomic_DNA"/>
</dbReference>
<reference evidence="1" key="2">
    <citation type="journal article" date="2021" name="PeerJ">
        <title>Extensive microbial diversity within the chicken gut microbiome revealed by metagenomics and culture.</title>
        <authorList>
            <person name="Gilroy R."/>
            <person name="Ravi A."/>
            <person name="Getino M."/>
            <person name="Pursley I."/>
            <person name="Horton D.L."/>
            <person name="Alikhan N.F."/>
            <person name="Baker D."/>
            <person name="Gharbi K."/>
            <person name="Hall N."/>
            <person name="Watson M."/>
            <person name="Adriaenssens E.M."/>
            <person name="Foster-Nyarko E."/>
            <person name="Jarju S."/>
            <person name="Secka A."/>
            <person name="Antonio M."/>
            <person name="Oren A."/>
            <person name="Chaudhuri R.R."/>
            <person name="La Ragione R."/>
            <person name="Hildebrand F."/>
            <person name="Pallen M.J."/>
        </authorList>
    </citation>
    <scope>NUCLEOTIDE SEQUENCE</scope>
    <source>
        <strain evidence="1">CHK152-2871</strain>
    </source>
</reference>
<gene>
    <name evidence="1" type="ORF">IAA86_04610</name>
</gene>
<dbReference type="AlphaFoldDB" id="A0A9D1JXM4"/>
<reference evidence="1" key="1">
    <citation type="submission" date="2020-10" db="EMBL/GenBank/DDBJ databases">
        <authorList>
            <person name="Gilroy R."/>
        </authorList>
    </citation>
    <scope>NUCLEOTIDE SEQUENCE</scope>
    <source>
        <strain evidence="1">CHK152-2871</strain>
    </source>
</reference>
<proteinExistence type="predicted"/>
<dbReference type="Proteomes" id="UP000886865">
    <property type="component" value="Unassembled WGS sequence"/>
</dbReference>
<protein>
    <submittedName>
        <fullName evidence="1">Uncharacterized protein</fullName>
    </submittedName>
</protein>
<name>A0A9D1JXM4_9BACT</name>
<comment type="caution">
    <text evidence="1">The sequence shown here is derived from an EMBL/GenBank/DDBJ whole genome shotgun (WGS) entry which is preliminary data.</text>
</comment>
<evidence type="ECO:0000313" key="2">
    <source>
        <dbReference type="Proteomes" id="UP000886865"/>
    </source>
</evidence>
<sequence length="154" mass="17819">MNEYFQRWYDKDPVLSMSMRTLSTSDEPSQIAVALNLIKVIIEHNINDHKYENVEDIMNAVEDGRIQRGQRRWYDIESTVRTAIQMLEKCSPETKQKVALDMAQLVIEKIIQDVDDDELESELKESVVAKKPVITTDEDGSTILDLDAEESDWK</sequence>
<organism evidence="1 2">
    <name type="scientific">Candidatus Galligastranaerophilus intestinavium</name>
    <dbReference type="NCBI Taxonomy" id="2840836"/>
    <lineage>
        <taxon>Bacteria</taxon>
        <taxon>Candidatus Galligastranaerophilus</taxon>
    </lineage>
</organism>